<dbReference type="SUPFAM" id="SSF56784">
    <property type="entry name" value="HAD-like"/>
    <property type="match status" value="1"/>
</dbReference>
<name>A0ABU2DRD3_9MICC</name>
<dbReference type="InterPro" id="IPR059000">
    <property type="entry name" value="ATPase_P-type_domA"/>
</dbReference>
<dbReference type="InterPro" id="IPR008250">
    <property type="entry name" value="ATPase_P-typ_transduc_dom_A_sf"/>
</dbReference>
<dbReference type="SFLD" id="SFLDS00003">
    <property type="entry name" value="Haloacid_Dehalogenase"/>
    <property type="match status" value="1"/>
</dbReference>
<keyword evidence="6 7" id="KW-0472">Membrane</keyword>
<comment type="caution">
    <text evidence="9">The sequence shown here is derived from an EMBL/GenBank/DDBJ whole genome shotgun (WGS) entry which is preliminary data.</text>
</comment>
<evidence type="ECO:0000313" key="10">
    <source>
        <dbReference type="Proteomes" id="UP001251870"/>
    </source>
</evidence>
<dbReference type="RefSeq" id="WP_310548023.1">
    <property type="nucleotide sequence ID" value="NZ_JAVKGR010000004.1"/>
</dbReference>
<feature type="transmembrane region" description="Helical" evidence="7">
    <location>
        <begin position="667"/>
        <end position="685"/>
    </location>
</feature>
<keyword evidence="10" id="KW-1185">Reference proteome</keyword>
<feature type="transmembrane region" description="Helical" evidence="7">
    <location>
        <begin position="61"/>
        <end position="79"/>
    </location>
</feature>
<evidence type="ECO:0000256" key="7">
    <source>
        <dbReference type="SAM" id="Phobius"/>
    </source>
</evidence>
<feature type="transmembrane region" description="Helical" evidence="7">
    <location>
        <begin position="723"/>
        <end position="745"/>
    </location>
</feature>
<feature type="transmembrane region" description="Helical" evidence="7">
    <location>
        <begin position="691"/>
        <end position="711"/>
    </location>
</feature>
<feature type="transmembrane region" description="Helical" evidence="7">
    <location>
        <begin position="757"/>
        <end position="776"/>
    </location>
</feature>
<dbReference type="Gene3D" id="1.20.1110.10">
    <property type="entry name" value="Calcium-transporting ATPase, transmembrane domain"/>
    <property type="match status" value="1"/>
</dbReference>
<dbReference type="Pfam" id="PF00702">
    <property type="entry name" value="Hydrolase"/>
    <property type="match status" value="1"/>
</dbReference>
<dbReference type="NCBIfam" id="TIGR01494">
    <property type="entry name" value="ATPase_P-type"/>
    <property type="match status" value="2"/>
</dbReference>
<evidence type="ECO:0000259" key="8">
    <source>
        <dbReference type="Pfam" id="PF00122"/>
    </source>
</evidence>
<accession>A0ABU2DRD3</accession>
<keyword evidence="2 7" id="KW-0812">Transmembrane</keyword>
<dbReference type="PRINTS" id="PR00120">
    <property type="entry name" value="HATPASE"/>
</dbReference>
<dbReference type="Gene3D" id="3.40.50.1000">
    <property type="entry name" value="HAD superfamily/HAD-like"/>
    <property type="match status" value="1"/>
</dbReference>
<gene>
    <name evidence="9" type="ORF">RIL96_05550</name>
</gene>
<feature type="transmembrane region" description="Helical" evidence="7">
    <location>
        <begin position="85"/>
        <end position="105"/>
    </location>
</feature>
<proteinExistence type="predicted"/>
<dbReference type="SUPFAM" id="SSF81665">
    <property type="entry name" value="Calcium ATPase, transmembrane domain M"/>
    <property type="match status" value="1"/>
</dbReference>
<dbReference type="InterPro" id="IPR036412">
    <property type="entry name" value="HAD-like_sf"/>
</dbReference>
<dbReference type="InterPro" id="IPR044492">
    <property type="entry name" value="P_typ_ATPase_HD_dom"/>
</dbReference>
<protein>
    <submittedName>
        <fullName evidence="9">HAD-IC family P-type ATPase</fullName>
    </submittedName>
</protein>
<dbReference type="PRINTS" id="PR00119">
    <property type="entry name" value="CATATPASE"/>
</dbReference>
<dbReference type="SUPFAM" id="SSF81653">
    <property type="entry name" value="Calcium ATPase, transduction domain A"/>
    <property type="match status" value="1"/>
</dbReference>
<dbReference type="EMBL" id="JAVKGR010000004">
    <property type="protein sequence ID" value="MDR8019028.1"/>
    <property type="molecule type" value="Genomic_DNA"/>
</dbReference>
<dbReference type="SFLD" id="SFLDF00027">
    <property type="entry name" value="p-type_atpase"/>
    <property type="match status" value="1"/>
</dbReference>
<reference evidence="9 10" key="1">
    <citation type="submission" date="2023-09" db="EMBL/GenBank/DDBJ databases">
        <title>Description of three actinobacteria isolated from air of manufacturing shop in a pharmaceutical factory.</title>
        <authorList>
            <person name="Zhang D.-F."/>
        </authorList>
    </citation>
    <scope>NUCLEOTIDE SEQUENCE [LARGE SCALE GENOMIC DNA]</scope>
    <source>
        <strain evidence="9 10">LY-0111</strain>
    </source>
</reference>
<dbReference type="SFLD" id="SFLDG00002">
    <property type="entry name" value="C1.7:_P-type_atpase_like"/>
    <property type="match status" value="1"/>
</dbReference>
<evidence type="ECO:0000256" key="4">
    <source>
        <dbReference type="ARBA" id="ARBA00022967"/>
    </source>
</evidence>
<feature type="domain" description="P-type ATPase A" evidence="8">
    <location>
        <begin position="116"/>
        <end position="214"/>
    </location>
</feature>
<dbReference type="InterPro" id="IPR023299">
    <property type="entry name" value="ATPase_P-typ_cyto_dom_N"/>
</dbReference>
<dbReference type="Pfam" id="PF00122">
    <property type="entry name" value="E1-E2_ATPase"/>
    <property type="match status" value="1"/>
</dbReference>
<evidence type="ECO:0000256" key="2">
    <source>
        <dbReference type="ARBA" id="ARBA00022692"/>
    </source>
</evidence>
<dbReference type="Gene3D" id="3.40.1110.10">
    <property type="entry name" value="Calcium-transporting ATPase, cytoplasmic domain N"/>
    <property type="match status" value="1"/>
</dbReference>
<feature type="transmembrane region" description="Helical" evidence="7">
    <location>
        <begin position="815"/>
        <end position="834"/>
    </location>
</feature>
<keyword evidence="4" id="KW-1278">Translocase</keyword>
<feature type="transmembrane region" description="Helical" evidence="7">
    <location>
        <begin position="232"/>
        <end position="250"/>
    </location>
</feature>
<evidence type="ECO:0000256" key="1">
    <source>
        <dbReference type="ARBA" id="ARBA00004651"/>
    </source>
</evidence>
<dbReference type="InterPro" id="IPR023298">
    <property type="entry name" value="ATPase_P-typ_TM_dom_sf"/>
</dbReference>
<dbReference type="InterPro" id="IPR001757">
    <property type="entry name" value="P_typ_ATPase"/>
</dbReference>
<dbReference type="Gene3D" id="2.70.150.10">
    <property type="entry name" value="Calcium-transporting ATPase, cytoplasmic transduction domain A"/>
    <property type="match status" value="1"/>
</dbReference>
<keyword evidence="3" id="KW-0460">Magnesium</keyword>
<dbReference type="InterPro" id="IPR023214">
    <property type="entry name" value="HAD_sf"/>
</dbReference>
<keyword evidence="5 7" id="KW-1133">Transmembrane helix</keyword>
<evidence type="ECO:0000313" key="9">
    <source>
        <dbReference type="EMBL" id="MDR8019028.1"/>
    </source>
</evidence>
<feature type="transmembrane region" description="Helical" evidence="7">
    <location>
        <begin position="270"/>
        <end position="299"/>
    </location>
</feature>
<evidence type="ECO:0000256" key="6">
    <source>
        <dbReference type="ARBA" id="ARBA00023136"/>
    </source>
</evidence>
<dbReference type="PROSITE" id="PS00154">
    <property type="entry name" value="ATPASE_E1_E2"/>
    <property type="match status" value="1"/>
</dbReference>
<evidence type="ECO:0000256" key="5">
    <source>
        <dbReference type="ARBA" id="ARBA00022989"/>
    </source>
</evidence>
<dbReference type="InterPro" id="IPR018303">
    <property type="entry name" value="ATPase_P-typ_P_site"/>
</dbReference>
<dbReference type="PANTHER" id="PTHR24093">
    <property type="entry name" value="CATION TRANSPORTING ATPASE"/>
    <property type="match status" value="1"/>
</dbReference>
<dbReference type="Proteomes" id="UP001251870">
    <property type="component" value="Unassembled WGS sequence"/>
</dbReference>
<evidence type="ECO:0000256" key="3">
    <source>
        <dbReference type="ARBA" id="ARBA00022842"/>
    </source>
</evidence>
<comment type="subcellular location">
    <subcellularLocation>
        <location evidence="1">Cell membrane</location>
        <topology evidence="1">Multi-pass membrane protein</topology>
    </subcellularLocation>
</comment>
<organism evidence="9 10">
    <name type="scientific">Nesterenkonia aerolata</name>
    <dbReference type="NCBI Taxonomy" id="3074079"/>
    <lineage>
        <taxon>Bacteria</taxon>
        <taxon>Bacillati</taxon>
        <taxon>Actinomycetota</taxon>
        <taxon>Actinomycetes</taxon>
        <taxon>Micrococcales</taxon>
        <taxon>Micrococcaceae</taxon>
        <taxon>Nesterenkonia</taxon>
    </lineage>
</organism>
<sequence>MAAETTDPPPPSAQRSPIDRAAVEARGLSSVQVAERQRLELSNIHRGTTSRSLVEILRTHLMTLFNLIIGLCALVIILLGRWLDLLFAISAVANVIIGLVQEYSAKRKLDAIALLHQDHIRVLRDGVVVEIHREQIVLDDVVELRRGDQVPADGIMLSSRGLDMDESMLTGESRPVPKRRDDLVLSGTAALAGTGRFLVTAVGQDARAAKIADEARQFRKINSELRRALERIAFWVSMVLIPIVIVVANGQMQAAGGWGTAWESGQWREALVTAVSSITAMIPQGLALMTTIAFAVAALKLARQKVLIQEQPAVEILARVDVVCLDKTGTLTDGTVAFEDAEPLDRYGMAVHRPPDPSSTAMGGTDPWEQVLAWFGADEQANPTAAALTERYTALPRHWAAYQVQFSSARRWSAVTFADDAGELAGHWVLGAADVLLPAMDAGVVDVEGIRGRTDRRASQGLRTMVLAHAPLEGPLAASSGGLTGPLGRGEHLPAELRPVAVLAFKEKVRPDAAETLQYFRDQRVALKVISGDSPRTVAAVAREVGMEVDGDGVDAAQLTSPEQLRRAVESQAVFGRVTPDQKRDMVEALQAEGHVVAMTGDGINDALALKRADLGIAMGNGAPATKAVSRMVLLDGRFDRLPTVLAEGRKVIANTERVAHLFLTKTAYAIILGLFYGVMFWQFPFLPRQFSTVDFLMLGFPAFFLALMPNPRRYRPGFLRRSLIFAAPTATAICLAVIAVSWAGRTFSATASEVQTAATITLSIVGLWVLSAALRPLTRPRIALIAGMYVLLAVVLLVPISQQYHLFAMPGPQLLSTAFVAAVIGCAVVELGCRWQSHRIELEPLDEAPAVR</sequence>
<feature type="transmembrane region" description="Helical" evidence="7">
    <location>
        <begin position="783"/>
        <end position="803"/>
    </location>
</feature>
<dbReference type="PANTHER" id="PTHR24093:SF508">
    <property type="entry name" value="CALCIUM-TRANSPORTING ATPASE CTPE"/>
    <property type="match status" value="1"/>
</dbReference>